<feature type="chain" id="PRO_5015428431" description="Zonadhesin" evidence="1">
    <location>
        <begin position="23"/>
        <end position="181"/>
    </location>
</feature>
<protein>
    <recommendedName>
        <fullName evidence="3">Zonadhesin</fullName>
    </recommendedName>
</protein>
<reference evidence="2" key="1">
    <citation type="submission" date="2018-04" db="EMBL/GenBank/DDBJ databases">
        <title>Transcriptome of Schizaphis graminum biotype I.</title>
        <authorList>
            <person name="Scully E.D."/>
            <person name="Geib S.M."/>
            <person name="Palmer N.A."/>
            <person name="Koch K."/>
            <person name="Bradshaw J."/>
            <person name="Heng-Moss T."/>
            <person name="Sarath G."/>
        </authorList>
    </citation>
    <scope>NUCLEOTIDE SEQUENCE</scope>
</reference>
<organism evidence="2">
    <name type="scientific">Schizaphis graminum</name>
    <name type="common">Green bug aphid</name>
    <dbReference type="NCBI Taxonomy" id="13262"/>
    <lineage>
        <taxon>Eukaryota</taxon>
        <taxon>Metazoa</taxon>
        <taxon>Ecdysozoa</taxon>
        <taxon>Arthropoda</taxon>
        <taxon>Hexapoda</taxon>
        <taxon>Insecta</taxon>
        <taxon>Pterygota</taxon>
        <taxon>Neoptera</taxon>
        <taxon>Paraneoptera</taxon>
        <taxon>Hemiptera</taxon>
        <taxon>Sternorrhyncha</taxon>
        <taxon>Aphidomorpha</taxon>
        <taxon>Aphidoidea</taxon>
        <taxon>Aphididae</taxon>
        <taxon>Aphidini</taxon>
        <taxon>Schizaphis</taxon>
    </lineage>
</organism>
<feature type="signal peptide" evidence="1">
    <location>
        <begin position="1"/>
        <end position="22"/>
    </location>
</feature>
<evidence type="ECO:0008006" key="3">
    <source>
        <dbReference type="Google" id="ProtNLM"/>
    </source>
</evidence>
<sequence>MKIRINFTISVVVAIIVSSVNARYVSQNPVADKQSRTGKTSVKQLSNTSFPISHINAVEKFTTDTTANTTLVMSAVNTTTVTFSGSITTITSTSNNTTETTFIGETVKGTTASTPIDEILIAQATTIVSLETVTENQTSTNQTTTESGLLTTKYMINPNRIKCSSEQIPNAYGVCVPIFNN</sequence>
<accession>A0A2S2NVQ7</accession>
<dbReference type="AlphaFoldDB" id="A0A2S2NVQ7"/>
<dbReference type="EMBL" id="GGMR01008605">
    <property type="protein sequence ID" value="MBY21224.1"/>
    <property type="molecule type" value="Transcribed_RNA"/>
</dbReference>
<evidence type="ECO:0000256" key="1">
    <source>
        <dbReference type="SAM" id="SignalP"/>
    </source>
</evidence>
<name>A0A2S2NVQ7_SCHGA</name>
<evidence type="ECO:0000313" key="2">
    <source>
        <dbReference type="EMBL" id="MBY21224.1"/>
    </source>
</evidence>
<keyword evidence="1" id="KW-0732">Signal</keyword>
<proteinExistence type="predicted"/>
<gene>
    <name evidence="2" type="ORF">g.1863</name>
</gene>